<keyword evidence="1" id="KW-0732">Signal</keyword>
<evidence type="ECO:0000313" key="2">
    <source>
        <dbReference type="EMBL" id="TFF35069.1"/>
    </source>
</evidence>
<sequence length="818" mass="92971">MKQTLLLVLITLFTLKLSAQEVTLSGKITADDGKPIPFATVYVKNTTKGTSANSEGEYSINLKTGTYELQFRALGYRQESRTLDLKANQSISITLKNEEYQIKEVTIRSGAEDPAYGIIRKAIKKRKGYLNAVNAYTCEVYIKGLQKLLAAPKKFLMFDVQKATREAGLDSNRTGIVYLSESQSKLSYMRPDNIHEELISSKVSGSNKAFSFNRASDLRVNFYENTQVWEGLSNRPLVSPIADNALFYYKYQWMGISIENGETINKIKVTPRREYDPCFSGYIYILEDSWRLQSLGLSITKKSNINFVDTLKVNQQFVPVTNNVWMPASIKFEFTGGLFGFRIGGYFISIYKDYDIDPKLDRKQFAEVLRITKGVNKKDSAFWDQQRPIPLTNEEKVDYTRKAVLAAKRESKPYLDSLDRENNKVSLNKLLLSGYQHRNRYEHEYYNLNSVLGSVFYNTVQGFALHYGGSYTKQIDSVNNKYLSIYGRAGYGFGNKLFYGSGGITLPAGPFTLNVAGGSDVVDMNTREPVTRFENTVYTLLDRENYQKLYQKKFASASLSTRISGGWLASGTIEWADRKWLPNTANYSLFHPKGNEFTSNNPLNPALDAPLFPQNQSFKLSLRTSYDFSNKYETYPNGRRYLPSKYPTIGFNITKGIKDVLGSDVDYTLLSADISKTDIPLGFYGKTSFYIGAGKFFNANSLFYTDYKHFSGNQVLFYSSGINHFLLLDYYRYSTGDKYLEGHLEHNFSGFITNKIPLIRKLKLQEIIDVNYLYTPTLKHYTELGFGLQTNTGIRVMYGMAFNQGGKVDNAVRIGLSF</sequence>
<dbReference type="SUPFAM" id="SSF49464">
    <property type="entry name" value="Carboxypeptidase regulatory domain-like"/>
    <property type="match status" value="1"/>
</dbReference>
<keyword evidence="3" id="KW-1185">Reference proteome</keyword>
<dbReference type="Proteomes" id="UP000297540">
    <property type="component" value="Unassembled WGS sequence"/>
</dbReference>
<feature type="signal peptide" evidence="1">
    <location>
        <begin position="1"/>
        <end position="19"/>
    </location>
</feature>
<name>A0A4Y8S7S5_9SPHI</name>
<accession>A0A4Y8S7S5</accession>
<keyword evidence="2" id="KW-0378">Hydrolase</keyword>
<reference evidence="2 3" key="1">
    <citation type="journal article" date="2017" name="Int. J. Syst. Evol. Microbiol.">
        <title>Mucilaginibacterpsychrotolerans sp. nov., isolated from peatlands.</title>
        <authorList>
            <person name="Deng Y."/>
            <person name="Shen L."/>
            <person name="Xu B."/>
            <person name="Liu Y."/>
            <person name="Gu Z."/>
            <person name="Liu H."/>
            <person name="Zhou Y."/>
        </authorList>
    </citation>
    <scope>NUCLEOTIDE SEQUENCE [LARGE SCALE GENOMIC DNA]</scope>
    <source>
        <strain evidence="2 3">NH7-4</strain>
    </source>
</reference>
<dbReference type="RefSeq" id="WP_133233976.1">
    <property type="nucleotide sequence ID" value="NZ_SOZE01000024.1"/>
</dbReference>
<feature type="chain" id="PRO_5021277510" evidence="1">
    <location>
        <begin position="20"/>
        <end position="818"/>
    </location>
</feature>
<dbReference type="OrthoDB" id="983143at2"/>
<dbReference type="EMBL" id="SOZE01000024">
    <property type="protein sequence ID" value="TFF35069.1"/>
    <property type="molecule type" value="Genomic_DNA"/>
</dbReference>
<keyword evidence="2" id="KW-0645">Protease</keyword>
<comment type="caution">
    <text evidence="2">The sequence shown here is derived from an EMBL/GenBank/DDBJ whole genome shotgun (WGS) entry which is preliminary data.</text>
</comment>
<evidence type="ECO:0000256" key="1">
    <source>
        <dbReference type="SAM" id="SignalP"/>
    </source>
</evidence>
<dbReference type="Pfam" id="PF18939">
    <property type="entry name" value="DUF5686"/>
    <property type="match status" value="1"/>
</dbReference>
<dbReference type="InterPro" id="IPR043741">
    <property type="entry name" value="DUF5686"/>
</dbReference>
<dbReference type="Pfam" id="PF13715">
    <property type="entry name" value="CarbopepD_reg_2"/>
    <property type="match status" value="1"/>
</dbReference>
<dbReference type="InterPro" id="IPR008969">
    <property type="entry name" value="CarboxyPept-like_regulatory"/>
</dbReference>
<proteinExistence type="predicted"/>
<evidence type="ECO:0000313" key="3">
    <source>
        <dbReference type="Proteomes" id="UP000297540"/>
    </source>
</evidence>
<dbReference type="Gene3D" id="2.60.40.1120">
    <property type="entry name" value="Carboxypeptidase-like, regulatory domain"/>
    <property type="match status" value="1"/>
</dbReference>
<organism evidence="2 3">
    <name type="scientific">Mucilaginibacter psychrotolerans</name>
    <dbReference type="NCBI Taxonomy" id="1524096"/>
    <lineage>
        <taxon>Bacteria</taxon>
        <taxon>Pseudomonadati</taxon>
        <taxon>Bacteroidota</taxon>
        <taxon>Sphingobacteriia</taxon>
        <taxon>Sphingobacteriales</taxon>
        <taxon>Sphingobacteriaceae</taxon>
        <taxon>Mucilaginibacter</taxon>
    </lineage>
</organism>
<protein>
    <submittedName>
        <fullName evidence="2">Carboxypeptidase-like regulatory domain-containing protein</fullName>
    </submittedName>
</protein>
<dbReference type="AlphaFoldDB" id="A0A4Y8S7S5"/>
<gene>
    <name evidence="2" type="ORF">E2R66_20210</name>
</gene>
<keyword evidence="2" id="KW-0121">Carboxypeptidase</keyword>
<dbReference type="GO" id="GO:0004180">
    <property type="term" value="F:carboxypeptidase activity"/>
    <property type="evidence" value="ECO:0007669"/>
    <property type="project" value="UniProtKB-KW"/>
</dbReference>